<evidence type="ECO:0000313" key="1">
    <source>
        <dbReference type="EMBL" id="QDS90341.1"/>
    </source>
</evidence>
<sequence>MRISRNQMDNAAYSKLLAPITEEHRAKPYSFWLPFLSGEPIVREIVAPDGTPCCVEINAFWDDKPNGDIRVILSIDDGGRDALMPYGHDFILSPDGRFVGE</sequence>
<protein>
    <submittedName>
        <fullName evidence="1">Uncharacterized protein</fullName>
    </submittedName>
</protein>
<dbReference type="KEGG" id="ruv:EC9_45490"/>
<organism evidence="1 2">
    <name type="scientific">Rosistilla ulvae</name>
    <dbReference type="NCBI Taxonomy" id="1930277"/>
    <lineage>
        <taxon>Bacteria</taxon>
        <taxon>Pseudomonadati</taxon>
        <taxon>Planctomycetota</taxon>
        <taxon>Planctomycetia</taxon>
        <taxon>Pirellulales</taxon>
        <taxon>Pirellulaceae</taxon>
        <taxon>Rosistilla</taxon>
    </lineage>
</organism>
<gene>
    <name evidence="1" type="ORF">EC9_45490</name>
</gene>
<keyword evidence="2" id="KW-1185">Reference proteome</keyword>
<dbReference type="AlphaFoldDB" id="A0A517M641"/>
<dbReference type="OrthoDB" id="3830327at2"/>
<reference evidence="1 2" key="1">
    <citation type="submission" date="2019-02" db="EMBL/GenBank/DDBJ databases">
        <title>Deep-cultivation of Planctomycetes and their phenomic and genomic characterization uncovers novel biology.</title>
        <authorList>
            <person name="Wiegand S."/>
            <person name="Jogler M."/>
            <person name="Boedeker C."/>
            <person name="Pinto D."/>
            <person name="Vollmers J."/>
            <person name="Rivas-Marin E."/>
            <person name="Kohn T."/>
            <person name="Peeters S.H."/>
            <person name="Heuer A."/>
            <person name="Rast P."/>
            <person name="Oberbeckmann S."/>
            <person name="Bunk B."/>
            <person name="Jeske O."/>
            <person name="Meyerdierks A."/>
            <person name="Storesund J.E."/>
            <person name="Kallscheuer N."/>
            <person name="Luecker S."/>
            <person name="Lage O.M."/>
            <person name="Pohl T."/>
            <person name="Merkel B.J."/>
            <person name="Hornburger P."/>
            <person name="Mueller R.-W."/>
            <person name="Bruemmer F."/>
            <person name="Labrenz M."/>
            <person name="Spormann A.M."/>
            <person name="Op den Camp H."/>
            <person name="Overmann J."/>
            <person name="Amann R."/>
            <person name="Jetten M.S.M."/>
            <person name="Mascher T."/>
            <person name="Medema M.H."/>
            <person name="Devos D.P."/>
            <person name="Kaster A.-K."/>
            <person name="Ovreas L."/>
            <person name="Rohde M."/>
            <person name="Galperin M.Y."/>
            <person name="Jogler C."/>
        </authorList>
    </citation>
    <scope>NUCLEOTIDE SEQUENCE [LARGE SCALE GENOMIC DNA]</scope>
    <source>
        <strain evidence="1 2">EC9</strain>
    </source>
</reference>
<dbReference type="Proteomes" id="UP000319557">
    <property type="component" value="Chromosome"/>
</dbReference>
<dbReference type="EMBL" id="CP036261">
    <property type="protein sequence ID" value="QDS90341.1"/>
    <property type="molecule type" value="Genomic_DNA"/>
</dbReference>
<accession>A0A517M641</accession>
<name>A0A517M641_9BACT</name>
<evidence type="ECO:0000313" key="2">
    <source>
        <dbReference type="Proteomes" id="UP000319557"/>
    </source>
</evidence>
<dbReference type="RefSeq" id="WP_145348168.1">
    <property type="nucleotide sequence ID" value="NZ_CP036261.1"/>
</dbReference>
<proteinExistence type="predicted"/>